<feature type="region of interest" description="Disordered" evidence="7">
    <location>
        <begin position="508"/>
        <end position="583"/>
    </location>
</feature>
<keyword evidence="11" id="KW-1185">Reference proteome</keyword>
<evidence type="ECO:0000313" key="10">
    <source>
        <dbReference type="EMBL" id="KAJ8045263.1"/>
    </source>
</evidence>
<dbReference type="Gene3D" id="4.10.280.10">
    <property type="entry name" value="Helix-loop-helix DNA-binding domain"/>
    <property type="match status" value="1"/>
</dbReference>
<dbReference type="InterPro" id="IPR011598">
    <property type="entry name" value="bHLH_dom"/>
</dbReference>
<dbReference type="InterPro" id="IPR013767">
    <property type="entry name" value="PAS_fold"/>
</dbReference>
<dbReference type="Pfam" id="PF23171">
    <property type="entry name" value="bHLH_HIF1A"/>
    <property type="match status" value="1"/>
</dbReference>
<dbReference type="SMART" id="SM00091">
    <property type="entry name" value="PAS"/>
    <property type="match status" value="2"/>
</dbReference>
<dbReference type="Gene3D" id="3.30.450.20">
    <property type="entry name" value="PAS domain"/>
    <property type="match status" value="2"/>
</dbReference>
<dbReference type="SUPFAM" id="SSF47459">
    <property type="entry name" value="HLH, helix-loop-helix DNA-binding domain"/>
    <property type="match status" value="1"/>
</dbReference>
<evidence type="ECO:0000256" key="7">
    <source>
        <dbReference type="SAM" id="MobiDB-lite"/>
    </source>
</evidence>
<dbReference type="Pfam" id="PF08447">
    <property type="entry name" value="PAS_3"/>
    <property type="match status" value="1"/>
</dbReference>
<dbReference type="GO" id="GO:0000981">
    <property type="term" value="F:DNA-binding transcription factor activity, RNA polymerase II-specific"/>
    <property type="evidence" value="ECO:0007669"/>
    <property type="project" value="TreeGrafter"/>
</dbReference>
<keyword evidence="3" id="KW-0805">Transcription regulation</keyword>
<evidence type="ECO:0000256" key="6">
    <source>
        <dbReference type="ARBA" id="ARBA00023242"/>
    </source>
</evidence>
<dbReference type="GO" id="GO:0046983">
    <property type="term" value="F:protein dimerization activity"/>
    <property type="evidence" value="ECO:0007669"/>
    <property type="project" value="InterPro"/>
</dbReference>
<dbReference type="AlphaFoldDB" id="A0A9Q1CID4"/>
<dbReference type="FunFam" id="3.30.450.20:FF:000021">
    <property type="entry name" value="Neuronal PAS domain-containing protein 3"/>
    <property type="match status" value="1"/>
</dbReference>
<feature type="domain" description="PAS" evidence="8">
    <location>
        <begin position="378"/>
        <end position="430"/>
    </location>
</feature>
<feature type="region of interest" description="Disordered" evidence="7">
    <location>
        <begin position="639"/>
        <end position="707"/>
    </location>
</feature>
<evidence type="ECO:0000259" key="9">
    <source>
        <dbReference type="PROSITE" id="PS50888"/>
    </source>
</evidence>
<feature type="compositionally biased region" description="Basic and acidic residues" evidence="7">
    <location>
        <begin position="846"/>
        <end position="864"/>
    </location>
</feature>
<feature type="compositionally biased region" description="Polar residues" evidence="7">
    <location>
        <begin position="284"/>
        <end position="293"/>
    </location>
</feature>
<accession>A0A9Q1CID4</accession>
<proteinExistence type="predicted"/>
<dbReference type="GO" id="GO:0005634">
    <property type="term" value="C:nucleus"/>
    <property type="evidence" value="ECO:0007669"/>
    <property type="project" value="UniProtKB-SubCell"/>
</dbReference>
<feature type="compositionally biased region" description="Basic and acidic residues" evidence="7">
    <location>
        <begin position="561"/>
        <end position="573"/>
    </location>
</feature>
<sequence>MDQLHSDVTGGGAIGLHTYPTPAGYFYPDQPIRGADIPGQIHSQWTADHYTSLHSMPGAGYGTVDVLTPQYDGESWSARNARLLAIRKERSRDAARSRRGKENFEFYELAKLLPLPAAITSQLDKASIIRLSISYLRMRDFSLQGDPVWQSQPSYGSGPPRINRSSTCLNQATGNQQDADVLTHDLFENNLGASILQALDGFLFTLCSDGRFLYISETVSIYLGLSQVELTGSSIFDFVHQGDHTELAEELGMKLPPRLCGVDHTKKEDMDSVPSSPTVPSPTASHENLNMVPPSNSTRYERSFLIRMKSTLTKRGVNFRSSGYKVIHITGSLRPRVNPPEYSSQTPEILGFVGLAFALPPPTFNELKLEPTSFVCKVSVDFKITYCDERVVDFLDYTVDEVVGRNLYSFLHAQDVRQMRQRHLDMLSKGQTITGYFRWMCKTGGYVWLQATAILLIAKNTSDSAFIFIMQVISEIESKSVVMDINQLEETLPENSKSDVTLTTLRQAGSQSPDMTGKKDPSNPVVSTTNGKASTDEEVKTLKRKSVDLDQKKPKKRKAVRRDSLKDQRKGDNSGDSNAAEENHYLQSKVITLDATRTGKIKLPDTKMSKKLETFDYQNNNIHTSGDLLKVPNLEKFLSKKRPNSPYGNERFGNSLPASPSSKSIQGDPERGYSERQTSSIDLPIHGSSSRDRNSFPLPQDIGKSVLCGKDDQVISEGFSYSRTPMPSDPSQIPVRDPFYSSTHPFMLNTSQGQYSPMAFPAFGQFGSFQQYGATMGLASRGYHPSSFSNSTFLKGYQNPHDIPMDLSHSNLASYASTPMPIMHTGVSPSSTSSFPPTMRRSFTNGEEHSVEELKSTDSHQLKG</sequence>
<evidence type="ECO:0000256" key="1">
    <source>
        <dbReference type="ARBA" id="ARBA00004123"/>
    </source>
</evidence>
<dbReference type="Proteomes" id="UP001152320">
    <property type="component" value="Chromosome 3"/>
</dbReference>
<keyword evidence="6" id="KW-0539">Nucleus</keyword>
<dbReference type="FunFam" id="4.10.280.10:FF:000007">
    <property type="entry name" value="single-minded homolog 1 isoform X1"/>
    <property type="match status" value="1"/>
</dbReference>
<evidence type="ECO:0000259" key="8">
    <source>
        <dbReference type="PROSITE" id="PS50112"/>
    </source>
</evidence>
<dbReference type="InterPro" id="IPR035965">
    <property type="entry name" value="PAS-like_dom_sf"/>
</dbReference>
<dbReference type="EMBL" id="JAIZAY010000003">
    <property type="protein sequence ID" value="KAJ8045263.1"/>
    <property type="molecule type" value="Genomic_DNA"/>
</dbReference>
<dbReference type="PANTHER" id="PTHR23043">
    <property type="entry name" value="HYPOXIA-INDUCIBLE FACTOR 1 ALPHA"/>
    <property type="match status" value="1"/>
</dbReference>
<feature type="domain" description="PAS" evidence="8">
    <location>
        <begin position="188"/>
        <end position="258"/>
    </location>
</feature>
<feature type="region of interest" description="Disordered" evidence="7">
    <location>
        <begin position="826"/>
        <end position="864"/>
    </location>
</feature>
<organism evidence="10 11">
    <name type="scientific">Holothuria leucospilota</name>
    <name type="common">Black long sea cucumber</name>
    <name type="synonym">Mertensiothuria leucospilota</name>
    <dbReference type="NCBI Taxonomy" id="206669"/>
    <lineage>
        <taxon>Eukaryota</taxon>
        <taxon>Metazoa</taxon>
        <taxon>Echinodermata</taxon>
        <taxon>Eleutherozoa</taxon>
        <taxon>Echinozoa</taxon>
        <taxon>Holothuroidea</taxon>
        <taxon>Aspidochirotacea</taxon>
        <taxon>Aspidochirotida</taxon>
        <taxon>Holothuriidae</taxon>
        <taxon>Holothuria</taxon>
    </lineage>
</organism>
<feature type="compositionally biased region" description="Basic and acidic residues" evidence="7">
    <location>
        <begin position="534"/>
        <end position="552"/>
    </location>
</feature>
<gene>
    <name evidence="10" type="ORF">HOLleu_08237</name>
</gene>
<feature type="region of interest" description="Disordered" evidence="7">
    <location>
        <begin position="265"/>
        <end position="293"/>
    </location>
</feature>
<evidence type="ECO:0000256" key="3">
    <source>
        <dbReference type="ARBA" id="ARBA00023015"/>
    </source>
</evidence>
<name>A0A9Q1CID4_HOLLE</name>
<dbReference type="SMART" id="SM00353">
    <property type="entry name" value="HLH"/>
    <property type="match status" value="1"/>
</dbReference>
<comment type="caution">
    <text evidence="10">The sequence shown here is derived from an EMBL/GenBank/DDBJ whole genome shotgun (WGS) entry which is preliminary data.</text>
</comment>
<dbReference type="CDD" id="cd00130">
    <property type="entry name" value="PAS"/>
    <property type="match status" value="2"/>
</dbReference>
<feature type="compositionally biased region" description="Polar residues" evidence="7">
    <location>
        <begin position="524"/>
        <end position="533"/>
    </location>
</feature>
<comment type="subcellular location">
    <subcellularLocation>
        <location evidence="1">Nucleus</location>
    </subcellularLocation>
</comment>
<dbReference type="Pfam" id="PF00989">
    <property type="entry name" value="PAS"/>
    <property type="match status" value="1"/>
</dbReference>
<keyword evidence="4" id="KW-0238">DNA-binding</keyword>
<protein>
    <submittedName>
        <fullName evidence="10">Neuronal PAS domain-containing protein 3</fullName>
    </submittedName>
</protein>
<evidence type="ECO:0000256" key="4">
    <source>
        <dbReference type="ARBA" id="ARBA00023125"/>
    </source>
</evidence>
<feature type="domain" description="BHLH" evidence="9">
    <location>
        <begin position="86"/>
        <end position="139"/>
    </location>
</feature>
<dbReference type="InterPro" id="IPR013655">
    <property type="entry name" value="PAS_fold_3"/>
</dbReference>
<dbReference type="InterPro" id="IPR036638">
    <property type="entry name" value="HLH_DNA-bd_sf"/>
</dbReference>
<dbReference type="GO" id="GO:0000977">
    <property type="term" value="F:RNA polymerase II transcription regulatory region sequence-specific DNA binding"/>
    <property type="evidence" value="ECO:0007669"/>
    <property type="project" value="TreeGrafter"/>
</dbReference>
<dbReference type="PROSITE" id="PS50888">
    <property type="entry name" value="BHLH"/>
    <property type="match status" value="1"/>
</dbReference>
<dbReference type="PANTHER" id="PTHR23043:SF26">
    <property type="entry name" value="PROTEIN TRACHEALESS"/>
    <property type="match status" value="1"/>
</dbReference>
<reference evidence="10" key="1">
    <citation type="submission" date="2021-10" db="EMBL/GenBank/DDBJ databases">
        <title>Tropical sea cucumber genome reveals ecological adaptation and Cuvierian tubules defense mechanism.</title>
        <authorList>
            <person name="Chen T."/>
        </authorList>
    </citation>
    <scope>NUCLEOTIDE SEQUENCE</scope>
    <source>
        <strain evidence="10">Nanhai2018</strain>
        <tissue evidence="10">Muscle</tissue>
    </source>
</reference>
<dbReference type="OrthoDB" id="6021714at2759"/>
<dbReference type="NCBIfam" id="TIGR00229">
    <property type="entry name" value="sensory_box"/>
    <property type="match status" value="1"/>
</dbReference>
<dbReference type="SUPFAM" id="SSF55785">
    <property type="entry name" value="PYP-like sensor domain (PAS domain)"/>
    <property type="match status" value="2"/>
</dbReference>
<dbReference type="FunFam" id="3.30.450.20:FF:000025">
    <property type="entry name" value="Neuronal PAS domain protein 3 isoform 1"/>
    <property type="match status" value="1"/>
</dbReference>
<dbReference type="PROSITE" id="PS50112">
    <property type="entry name" value="PAS"/>
    <property type="match status" value="2"/>
</dbReference>
<evidence type="ECO:0000313" key="11">
    <source>
        <dbReference type="Proteomes" id="UP001152320"/>
    </source>
</evidence>
<dbReference type="InterPro" id="IPR000014">
    <property type="entry name" value="PAS"/>
</dbReference>
<keyword evidence="2" id="KW-0677">Repeat</keyword>
<feature type="compositionally biased region" description="Polar residues" evidence="7">
    <location>
        <begin position="656"/>
        <end position="665"/>
    </location>
</feature>
<evidence type="ECO:0000256" key="5">
    <source>
        <dbReference type="ARBA" id="ARBA00023163"/>
    </source>
</evidence>
<keyword evidence="5" id="KW-0804">Transcription</keyword>
<feature type="compositionally biased region" description="Low complexity" evidence="7">
    <location>
        <begin position="828"/>
        <end position="838"/>
    </location>
</feature>
<evidence type="ECO:0000256" key="2">
    <source>
        <dbReference type="ARBA" id="ARBA00022737"/>
    </source>
</evidence>
<feature type="compositionally biased region" description="Low complexity" evidence="7">
    <location>
        <begin position="272"/>
        <end position="283"/>
    </location>
</feature>